<organism evidence="2 3">
    <name type="scientific">Bordetella phage vB_BbrM_PHB04</name>
    <dbReference type="NCBI Taxonomy" id="2029657"/>
    <lineage>
        <taxon>Viruses</taxon>
        <taxon>Duplodnaviria</taxon>
        <taxon>Heunggongvirae</taxon>
        <taxon>Uroviricota</taxon>
        <taxon>Caudoviricetes</taxon>
        <taxon>Phabquatrovirus</taxon>
        <taxon>Phabquatrovirus PHB04</taxon>
    </lineage>
</organism>
<proteinExistence type="predicted"/>
<dbReference type="GeneID" id="54982938"/>
<keyword evidence="3" id="KW-1185">Reference proteome</keyword>
<sequence>MDEPDEFDLFRLPEPDDGLEPIVDAVLRMPEHEHLVENEIDLAFLFRRKEKIMGGRMILGTVYEPKVQGGLKDVFEWMIQRMLGRMPRFLVVLDEGYWQECGARNREILVFHELTHCQQKRDRHGELRFDLDGNPVYGLRGHDVEEFTSVVRRYGVWNDEIRDFIAAAQQGDA</sequence>
<evidence type="ECO:0000259" key="1">
    <source>
        <dbReference type="Pfam" id="PF18894"/>
    </source>
</evidence>
<dbReference type="Proteomes" id="UP000228765">
    <property type="component" value="Segment"/>
</dbReference>
<dbReference type="RefSeq" id="YP_009792730.1">
    <property type="nucleotide sequence ID" value="NC_047861.1"/>
</dbReference>
<protein>
    <recommendedName>
        <fullName evidence="1">Putative phage metallopeptidase domain-containing protein</fullName>
    </recommendedName>
</protein>
<dbReference type="Pfam" id="PF18894">
    <property type="entry name" value="PhageMetallopep"/>
    <property type="match status" value="1"/>
</dbReference>
<dbReference type="EMBL" id="MF663786">
    <property type="protein sequence ID" value="ATI15682.1"/>
    <property type="molecule type" value="Genomic_DNA"/>
</dbReference>
<evidence type="ECO:0000313" key="3">
    <source>
        <dbReference type="Proteomes" id="UP000228765"/>
    </source>
</evidence>
<evidence type="ECO:0000313" key="2">
    <source>
        <dbReference type="EMBL" id="ATI15682.1"/>
    </source>
</evidence>
<dbReference type="KEGG" id="vg:54982938"/>
<dbReference type="InterPro" id="IPR043998">
    <property type="entry name" value="Put_Metallopep"/>
</dbReference>
<name>A0A291L9Y4_9CAUD</name>
<reference evidence="2 3" key="1">
    <citation type="submission" date="2017-08" db="EMBL/GenBank/DDBJ databases">
        <title>Complete genome sequence of a novel bacteriophage infecting Bordetella bronchiseptica.</title>
        <authorList>
            <person name="Chen Y."/>
            <person name="Song J."/>
            <person name="Wu B."/>
        </authorList>
    </citation>
    <scope>NUCLEOTIDE SEQUENCE [LARGE SCALE GENOMIC DNA]</scope>
</reference>
<feature type="domain" description="Putative phage metallopeptidase" evidence="1">
    <location>
        <begin position="19"/>
        <end position="164"/>
    </location>
</feature>
<accession>A0A291L9Y4</accession>